<dbReference type="PROSITE" id="PS50109">
    <property type="entry name" value="HIS_KIN"/>
    <property type="match status" value="1"/>
</dbReference>
<dbReference type="SUPFAM" id="SSF47384">
    <property type="entry name" value="Homodimeric domain of signal transducing histidine kinase"/>
    <property type="match status" value="1"/>
</dbReference>
<dbReference type="EMBL" id="LGIA01000051">
    <property type="protein sequence ID" value="KOH46033.1"/>
    <property type="molecule type" value="Genomic_DNA"/>
</dbReference>
<keyword evidence="22" id="KW-1185">Reference proteome</keyword>
<evidence type="ECO:0000256" key="14">
    <source>
        <dbReference type="ARBA" id="ARBA00064003"/>
    </source>
</evidence>
<accession>A0A0L8VCE3</accession>
<evidence type="ECO:0000256" key="7">
    <source>
        <dbReference type="ARBA" id="ARBA00022692"/>
    </source>
</evidence>
<dbReference type="Proteomes" id="UP000036958">
    <property type="component" value="Unassembled WGS sequence"/>
</dbReference>
<dbReference type="InterPro" id="IPR004358">
    <property type="entry name" value="Sig_transdc_His_kin-like_C"/>
</dbReference>
<dbReference type="RefSeq" id="WP_053180588.1">
    <property type="nucleotide sequence ID" value="NZ_LGIA01000051.1"/>
</dbReference>
<evidence type="ECO:0000256" key="15">
    <source>
        <dbReference type="ARBA" id="ARBA00068150"/>
    </source>
</evidence>
<feature type="domain" description="PAC" evidence="20">
    <location>
        <begin position="275"/>
        <end position="327"/>
    </location>
</feature>
<comment type="subcellular location">
    <subcellularLocation>
        <location evidence="2">Cell membrane</location>
        <topology evidence="2">Multi-pass membrane protein</topology>
    </subcellularLocation>
</comment>
<comment type="caution">
    <text evidence="21">The sequence shown here is derived from an EMBL/GenBank/DDBJ whole genome shotgun (WGS) entry which is preliminary data.</text>
</comment>
<dbReference type="InterPro" id="IPR003594">
    <property type="entry name" value="HATPase_dom"/>
</dbReference>
<evidence type="ECO:0000256" key="8">
    <source>
        <dbReference type="ARBA" id="ARBA00022741"/>
    </source>
</evidence>
<dbReference type="GO" id="GO:0005524">
    <property type="term" value="F:ATP binding"/>
    <property type="evidence" value="ECO:0007669"/>
    <property type="project" value="UniProtKB-KW"/>
</dbReference>
<protein>
    <recommendedName>
        <fullName evidence="15">Sensory/regulatory protein RpfC</fullName>
        <ecNumber evidence="3">2.7.13.3</ecNumber>
    </recommendedName>
</protein>
<keyword evidence="8" id="KW-0547">Nucleotide-binding</keyword>
<evidence type="ECO:0000313" key="22">
    <source>
        <dbReference type="Proteomes" id="UP000036958"/>
    </source>
</evidence>
<evidence type="ECO:0000256" key="2">
    <source>
        <dbReference type="ARBA" id="ARBA00004651"/>
    </source>
</evidence>
<dbReference type="InterPro" id="IPR013767">
    <property type="entry name" value="PAS_fold"/>
</dbReference>
<evidence type="ECO:0000256" key="10">
    <source>
        <dbReference type="ARBA" id="ARBA00022840"/>
    </source>
</evidence>
<reference evidence="22" key="1">
    <citation type="submission" date="2015-07" db="EMBL/GenBank/DDBJ databases">
        <title>Genome sequencing of Sunxiuqinia dokdonensis strain SK.</title>
        <authorList>
            <person name="Ahn S."/>
            <person name="Kim B.-C."/>
        </authorList>
    </citation>
    <scope>NUCLEOTIDE SEQUENCE [LARGE SCALE GENOMIC DNA]</scope>
    <source>
        <strain evidence="22">SK</strain>
    </source>
</reference>
<keyword evidence="11 17" id="KW-1133">Transmembrane helix</keyword>
<keyword evidence="10" id="KW-0067">ATP-binding</keyword>
<evidence type="ECO:0000256" key="11">
    <source>
        <dbReference type="ARBA" id="ARBA00022989"/>
    </source>
</evidence>
<dbReference type="GO" id="GO:0000155">
    <property type="term" value="F:phosphorelay sensor kinase activity"/>
    <property type="evidence" value="ECO:0007669"/>
    <property type="project" value="InterPro"/>
</dbReference>
<dbReference type="PATRIC" id="fig|1409788.3.peg.1181"/>
<dbReference type="STRING" id="1409788.NC99_11630"/>
<evidence type="ECO:0000256" key="12">
    <source>
        <dbReference type="ARBA" id="ARBA00023012"/>
    </source>
</evidence>
<keyword evidence="16" id="KW-0175">Coiled coil</keyword>
<dbReference type="InterPro" id="IPR036890">
    <property type="entry name" value="HATPase_C_sf"/>
</dbReference>
<dbReference type="InterPro" id="IPR013655">
    <property type="entry name" value="PAS_fold_3"/>
</dbReference>
<dbReference type="Gene3D" id="2.10.70.100">
    <property type="match status" value="1"/>
</dbReference>
<feature type="transmembrane region" description="Helical" evidence="17">
    <location>
        <begin position="162"/>
        <end position="181"/>
    </location>
</feature>
<dbReference type="PANTHER" id="PTHR43711:SF31">
    <property type="entry name" value="HISTIDINE KINASE"/>
    <property type="match status" value="1"/>
</dbReference>
<dbReference type="InterPro" id="IPR035965">
    <property type="entry name" value="PAS-like_dom_sf"/>
</dbReference>
<dbReference type="PROSITE" id="PS50112">
    <property type="entry name" value="PAS"/>
    <property type="match status" value="2"/>
</dbReference>
<feature type="coiled-coil region" evidence="16">
    <location>
        <begin position="683"/>
        <end position="710"/>
    </location>
</feature>
<organism evidence="21 22">
    <name type="scientific">Sunxiuqinia dokdonensis</name>
    <dbReference type="NCBI Taxonomy" id="1409788"/>
    <lineage>
        <taxon>Bacteria</taxon>
        <taxon>Pseudomonadati</taxon>
        <taxon>Bacteroidota</taxon>
        <taxon>Bacteroidia</taxon>
        <taxon>Marinilabiliales</taxon>
        <taxon>Prolixibacteraceae</taxon>
        <taxon>Sunxiuqinia</taxon>
    </lineage>
</organism>
<sequence length="945" mass="106304">MITDLLLNSSLLIALTVLYSFLFRKLGAEKYHFKVIAGLLFGAITIIGMNMPVRYEPGIIYDGRSIVLSLAGLFGGGIVSAIAALLALIYRLYLGGAGIWAGGATIVISALTGLIFRRLYKNKPENISRIHLLLMGVMTHIGMLLSQLLLPWESAWPVISQIWIPVLLIFPGATLLMGLLLRNEVNRIGAETKIRESETRYRTTLNSIGDAVITTDNSGIINFMNPIAEQLTGWNEAEALGKPVKSVFHIINESSRNEVACPVEKVLAKGAIVGLANHTLLITRQGNEIPVADSGAPIRDENGDIKGVVLVFRDQTAERDLQRQLQRSERSLKESQEIAGMGHWEFDLRKKKISWSENLYRLFGLEPYKQKASYRLLRSIVHPDDLDQLAHGEELISKRKSSIDIRFRIVTPDGQYKWIMNRIIPEYNMGKLVRLRGINQDITESVETLEALKKSEKGYKNLFENDSAMKLLIDLYTGDIANANRAARKFYGYSRKQMKKMNVSDLFLRTGGGLEQQLTSNKRSTNQQSEYQHKLADGSTRNVKVFTSKIVFKGKIYLHAIVQDITGQKEAESQLQLLSKSTEQSPVSIVITDPDGTINYVNPKFTETSGYTAEEVIGKKPSILKSGRHSNEFYKELWQTVLAGKDWQGEFENRKKNGELFWESAVISSIVDENGKITHLLGAKEDITEKKRITADLQQAKEKAEESDRLKTSFLANMSHEIRTPMNAILGFTNLLVDDDTLDRESKKEFSSILKQSGENLMQIINDILDISKLETGQLTMYPREVEINRLLQDLHLMFQQRLIENEKSHIQLRIVSPNSNIQIRTDQVRFSQIFMNLLSNAVKFTNAGEICFGIAELTDEQISFFVSDTGIGIKPEKQESIFDRFRQAEESFSRNYGGTGLGLSISKKIVELMGGNIQVQSEVGKGTTFSFRLPFNRASETAKE</sequence>
<dbReference type="CDD" id="cd16922">
    <property type="entry name" value="HATPase_EvgS-ArcB-TorS-like"/>
    <property type="match status" value="1"/>
</dbReference>
<dbReference type="SMART" id="SM00387">
    <property type="entry name" value="HATPase_c"/>
    <property type="match status" value="1"/>
</dbReference>
<dbReference type="PRINTS" id="PR00344">
    <property type="entry name" value="BCTRLSENSOR"/>
</dbReference>
<evidence type="ECO:0000313" key="21">
    <source>
        <dbReference type="EMBL" id="KOH46033.1"/>
    </source>
</evidence>
<dbReference type="FunFam" id="1.10.287.130:FF:000002">
    <property type="entry name" value="Two-component osmosensing histidine kinase"/>
    <property type="match status" value="1"/>
</dbReference>
<dbReference type="AlphaFoldDB" id="A0A0L8VCE3"/>
<dbReference type="InterPro" id="IPR001610">
    <property type="entry name" value="PAC"/>
</dbReference>
<keyword evidence="5" id="KW-0597">Phosphoprotein</keyword>
<dbReference type="InterPro" id="IPR000014">
    <property type="entry name" value="PAS"/>
</dbReference>
<keyword evidence="7 17" id="KW-0812">Transmembrane</keyword>
<dbReference type="Gene3D" id="3.30.565.10">
    <property type="entry name" value="Histidine kinase-like ATPase, C-terminal domain"/>
    <property type="match status" value="1"/>
</dbReference>
<dbReference type="Gene3D" id="1.10.1760.20">
    <property type="match status" value="1"/>
</dbReference>
<name>A0A0L8VCE3_9BACT</name>
<evidence type="ECO:0000256" key="6">
    <source>
        <dbReference type="ARBA" id="ARBA00022679"/>
    </source>
</evidence>
<evidence type="ECO:0000256" key="9">
    <source>
        <dbReference type="ARBA" id="ARBA00022777"/>
    </source>
</evidence>
<dbReference type="InterPro" id="IPR003661">
    <property type="entry name" value="HisK_dim/P_dom"/>
</dbReference>
<dbReference type="NCBIfam" id="TIGR00229">
    <property type="entry name" value="sensory_box"/>
    <property type="match status" value="3"/>
</dbReference>
<dbReference type="InterPro" id="IPR005467">
    <property type="entry name" value="His_kinase_dom"/>
</dbReference>
<evidence type="ECO:0000256" key="5">
    <source>
        <dbReference type="ARBA" id="ARBA00022553"/>
    </source>
</evidence>
<dbReference type="GO" id="GO:0005886">
    <property type="term" value="C:plasma membrane"/>
    <property type="evidence" value="ECO:0007669"/>
    <property type="project" value="UniProtKB-SubCell"/>
</dbReference>
<dbReference type="Gene3D" id="1.10.287.130">
    <property type="match status" value="1"/>
</dbReference>
<dbReference type="Pfam" id="PF00512">
    <property type="entry name" value="HisKA"/>
    <property type="match status" value="1"/>
</dbReference>
<evidence type="ECO:0000256" key="17">
    <source>
        <dbReference type="SAM" id="Phobius"/>
    </source>
</evidence>
<dbReference type="Pfam" id="PF07694">
    <property type="entry name" value="5TM-5TMR_LYT"/>
    <property type="match status" value="1"/>
</dbReference>
<dbReference type="SMART" id="SM00388">
    <property type="entry name" value="HisKA"/>
    <property type="match status" value="1"/>
</dbReference>
<evidence type="ECO:0000256" key="1">
    <source>
        <dbReference type="ARBA" id="ARBA00000085"/>
    </source>
</evidence>
<feature type="transmembrane region" description="Helical" evidence="17">
    <location>
        <begin position="5"/>
        <end position="23"/>
    </location>
</feature>
<feature type="transmembrane region" description="Helical" evidence="17">
    <location>
        <begin position="132"/>
        <end position="150"/>
    </location>
</feature>
<keyword evidence="13 17" id="KW-0472">Membrane</keyword>
<comment type="catalytic activity">
    <reaction evidence="1">
        <text>ATP + protein L-histidine = ADP + protein N-phospho-L-histidine.</text>
        <dbReference type="EC" id="2.7.13.3"/>
    </reaction>
</comment>
<proteinExistence type="predicted"/>
<dbReference type="PANTHER" id="PTHR43711">
    <property type="entry name" value="TWO-COMPONENT HISTIDINE KINASE"/>
    <property type="match status" value="1"/>
</dbReference>
<evidence type="ECO:0000259" key="18">
    <source>
        <dbReference type="PROSITE" id="PS50109"/>
    </source>
</evidence>
<evidence type="ECO:0000256" key="3">
    <source>
        <dbReference type="ARBA" id="ARBA00012438"/>
    </source>
</evidence>
<dbReference type="SUPFAM" id="SSF55874">
    <property type="entry name" value="ATPase domain of HSP90 chaperone/DNA topoisomerase II/histidine kinase"/>
    <property type="match status" value="1"/>
</dbReference>
<dbReference type="Pfam" id="PF02518">
    <property type="entry name" value="HATPase_c"/>
    <property type="match status" value="1"/>
</dbReference>
<dbReference type="CDD" id="cd00082">
    <property type="entry name" value="HisKA"/>
    <property type="match status" value="1"/>
</dbReference>
<dbReference type="SUPFAM" id="SSF55785">
    <property type="entry name" value="PYP-like sensor domain (PAS domain)"/>
    <property type="match status" value="4"/>
</dbReference>
<dbReference type="GO" id="GO:0071555">
    <property type="term" value="P:cell wall organization"/>
    <property type="evidence" value="ECO:0007669"/>
    <property type="project" value="InterPro"/>
</dbReference>
<dbReference type="InterPro" id="IPR000700">
    <property type="entry name" value="PAS-assoc_C"/>
</dbReference>
<feature type="domain" description="PAC" evidence="20">
    <location>
        <begin position="403"/>
        <end position="454"/>
    </location>
</feature>
<dbReference type="InterPro" id="IPR011620">
    <property type="entry name" value="Sig_transdc_His_kinase_LytS_TM"/>
</dbReference>
<comment type="subunit">
    <text evidence="14">At low DSF concentrations, interacts with RpfF.</text>
</comment>
<dbReference type="OrthoDB" id="717811at2"/>
<feature type="domain" description="PAC" evidence="20">
    <location>
        <begin position="647"/>
        <end position="699"/>
    </location>
</feature>
<evidence type="ECO:0000256" key="13">
    <source>
        <dbReference type="ARBA" id="ARBA00023136"/>
    </source>
</evidence>
<feature type="domain" description="Histidine kinase" evidence="18">
    <location>
        <begin position="717"/>
        <end position="938"/>
    </location>
</feature>
<keyword evidence="9 21" id="KW-0418">Kinase</keyword>
<dbReference type="Pfam" id="PF08447">
    <property type="entry name" value="PAS_3"/>
    <property type="match status" value="1"/>
</dbReference>
<keyword evidence="12" id="KW-0902">Two-component regulatory system</keyword>
<feature type="domain" description="PAS" evidence="19">
    <location>
        <begin position="574"/>
        <end position="619"/>
    </location>
</feature>
<gene>
    <name evidence="21" type="ORF">NC99_11630</name>
</gene>
<feature type="domain" description="PAS" evidence="19">
    <location>
        <begin position="197"/>
        <end position="270"/>
    </location>
</feature>
<dbReference type="GO" id="GO:0006355">
    <property type="term" value="P:regulation of DNA-templated transcription"/>
    <property type="evidence" value="ECO:0007669"/>
    <property type="project" value="InterPro"/>
</dbReference>
<dbReference type="InterPro" id="IPR036097">
    <property type="entry name" value="HisK_dim/P_sf"/>
</dbReference>
<dbReference type="Gene3D" id="3.30.450.20">
    <property type="entry name" value="PAS domain"/>
    <property type="match status" value="4"/>
</dbReference>
<keyword evidence="4" id="KW-1003">Cell membrane</keyword>
<dbReference type="InterPro" id="IPR050736">
    <property type="entry name" value="Sensor_HK_Regulatory"/>
</dbReference>
<feature type="transmembrane region" description="Helical" evidence="17">
    <location>
        <begin position="99"/>
        <end position="120"/>
    </location>
</feature>
<feature type="transmembrane region" description="Helical" evidence="17">
    <location>
        <begin position="35"/>
        <end position="53"/>
    </location>
</feature>
<keyword evidence="6 21" id="KW-0808">Transferase</keyword>
<dbReference type="PROSITE" id="PS50113">
    <property type="entry name" value="PAC"/>
    <property type="match status" value="3"/>
</dbReference>
<dbReference type="Pfam" id="PF00989">
    <property type="entry name" value="PAS"/>
    <property type="match status" value="1"/>
</dbReference>
<evidence type="ECO:0000259" key="19">
    <source>
        <dbReference type="PROSITE" id="PS50112"/>
    </source>
</evidence>
<evidence type="ECO:0000259" key="20">
    <source>
        <dbReference type="PROSITE" id="PS50113"/>
    </source>
</evidence>
<dbReference type="EC" id="2.7.13.3" evidence="3"/>
<dbReference type="FunFam" id="3.30.565.10:FF:000010">
    <property type="entry name" value="Sensor histidine kinase RcsC"/>
    <property type="match status" value="1"/>
</dbReference>
<dbReference type="SMART" id="SM00086">
    <property type="entry name" value="PAC"/>
    <property type="match status" value="4"/>
</dbReference>
<evidence type="ECO:0000256" key="4">
    <source>
        <dbReference type="ARBA" id="ARBA00022475"/>
    </source>
</evidence>
<dbReference type="Pfam" id="PF13426">
    <property type="entry name" value="PAS_9"/>
    <property type="match status" value="2"/>
</dbReference>
<dbReference type="SMART" id="SM00091">
    <property type="entry name" value="PAS"/>
    <property type="match status" value="3"/>
</dbReference>
<evidence type="ECO:0000256" key="16">
    <source>
        <dbReference type="SAM" id="Coils"/>
    </source>
</evidence>
<dbReference type="CDD" id="cd00130">
    <property type="entry name" value="PAS"/>
    <property type="match status" value="3"/>
</dbReference>
<feature type="transmembrane region" description="Helical" evidence="17">
    <location>
        <begin position="65"/>
        <end position="93"/>
    </location>
</feature>